<feature type="chain" id="PRO_5047543635" evidence="1">
    <location>
        <begin position="25"/>
        <end position="336"/>
    </location>
</feature>
<dbReference type="GO" id="GO:0016787">
    <property type="term" value="F:hydrolase activity"/>
    <property type="evidence" value="ECO:0007669"/>
    <property type="project" value="UniProtKB-KW"/>
</dbReference>
<dbReference type="SUPFAM" id="SSF53474">
    <property type="entry name" value="alpha/beta-Hydrolases"/>
    <property type="match status" value="1"/>
</dbReference>
<protein>
    <submittedName>
        <fullName evidence="3">Alpha/beta fold hydrolase</fullName>
    </submittedName>
</protein>
<dbReference type="Proteomes" id="UP000753724">
    <property type="component" value="Unassembled WGS sequence"/>
</dbReference>
<dbReference type="Gene3D" id="3.40.50.1820">
    <property type="entry name" value="alpha/beta hydrolase"/>
    <property type="match status" value="1"/>
</dbReference>
<feature type="signal peptide" evidence="1">
    <location>
        <begin position="1"/>
        <end position="24"/>
    </location>
</feature>
<dbReference type="InterPro" id="IPR050266">
    <property type="entry name" value="AB_hydrolase_sf"/>
</dbReference>
<name>A0ABW9XBX5_9SPHN</name>
<keyword evidence="4" id="KW-1185">Reference proteome</keyword>
<dbReference type="InterPro" id="IPR000073">
    <property type="entry name" value="AB_hydrolase_1"/>
</dbReference>
<organism evidence="3 4">
    <name type="scientific">Novosphingobium ovatum</name>
    <dbReference type="NCBI Taxonomy" id="1908523"/>
    <lineage>
        <taxon>Bacteria</taxon>
        <taxon>Pseudomonadati</taxon>
        <taxon>Pseudomonadota</taxon>
        <taxon>Alphaproteobacteria</taxon>
        <taxon>Sphingomonadales</taxon>
        <taxon>Sphingomonadaceae</taxon>
        <taxon>Novosphingobium</taxon>
    </lineage>
</organism>
<keyword evidence="3" id="KW-0378">Hydrolase</keyword>
<comment type="caution">
    <text evidence="3">The sequence shown here is derived from an EMBL/GenBank/DDBJ whole genome shotgun (WGS) entry which is preliminary data.</text>
</comment>
<gene>
    <name evidence="3" type="ORF">GTZ99_05465</name>
</gene>
<reference evidence="4" key="1">
    <citation type="submission" date="2020-01" db="EMBL/GenBank/DDBJ databases">
        <title>Sphingomonas sp. strain CSW-10.</title>
        <authorList>
            <person name="Chen W.-M."/>
        </authorList>
    </citation>
    <scope>NUCLEOTIDE SEQUENCE [LARGE SCALE GENOMIC DNA]</scope>
    <source>
        <strain evidence="4">FSY-8</strain>
    </source>
</reference>
<sequence>MFRAAAVTGAAALLAAAVCTPLTASEAPLAVTPSPLPPPSGTVPTLAQARARWAGAPSRFVTVDGVPIHVREEGRKGAPVVVLLHGSIANLHEWDLVVPLLADRYRVVRFDWSPYGLSGPDPSGVYSTPRAAQLMDGLMRALGHDRFAVVATSNGANVALEYNRAYPGHAVAMAFSMLPLERPSQTRQIGARMRALVADPRHNSPQYRSREFYREVLQDTTPPTFRAKDWMVDSIHDANAQPGALARQADYIAANVRLFQTTDVGAVAEAVHVPVLLQWCTYDTVISQSAQASVRRFKNAQVRLINYPTLGHFPFWENPRLFTRDLKRWLGQVMTR</sequence>
<keyword evidence="1" id="KW-0732">Signal</keyword>
<dbReference type="InterPro" id="IPR029058">
    <property type="entry name" value="AB_hydrolase_fold"/>
</dbReference>
<evidence type="ECO:0000313" key="3">
    <source>
        <dbReference type="EMBL" id="NBC36002.1"/>
    </source>
</evidence>
<evidence type="ECO:0000313" key="4">
    <source>
        <dbReference type="Proteomes" id="UP000753724"/>
    </source>
</evidence>
<evidence type="ECO:0000259" key="2">
    <source>
        <dbReference type="Pfam" id="PF00561"/>
    </source>
</evidence>
<proteinExistence type="predicted"/>
<dbReference type="PANTHER" id="PTHR43798:SF33">
    <property type="entry name" value="HYDROLASE, PUTATIVE (AFU_ORTHOLOGUE AFUA_2G14860)-RELATED"/>
    <property type="match status" value="1"/>
</dbReference>
<feature type="domain" description="AB hydrolase-1" evidence="2">
    <location>
        <begin position="79"/>
        <end position="319"/>
    </location>
</feature>
<dbReference type="PANTHER" id="PTHR43798">
    <property type="entry name" value="MONOACYLGLYCEROL LIPASE"/>
    <property type="match status" value="1"/>
</dbReference>
<accession>A0ABW9XBX5</accession>
<dbReference type="Pfam" id="PF00561">
    <property type="entry name" value="Abhydrolase_1"/>
    <property type="match status" value="1"/>
</dbReference>
<evidence type="ECO:0000256" key="1">
    <source>
        <dbReference type="SAM" id="SignalP"/>
    </source>
</evidence>
<dbReference type="EMBL" id="JAAAPO010000002">
    <property type="protein sequence ID" value="NBC36002.1"/>
    <property type="molecule type" value="Genomic_DNA"/>
</dbReference>